<sequence length="205" mass="23688">MPFRRDPTAPKLDDYSTKNQRQEIGRYFDDLEELFDARPLLTDLEKKKYAVFYLKADLQVIWTAFPEFSDASKTYLDFRTAVLDSLYTFADLDRLAVTHYHLGITTLEDLAEYWRNFMTISSALIRRGLATDISTQRAYLQAFQPHFLSQILFRLQIAHPERAPDAIHPIDDVFDAAEWIIKSNLHSLALLHGLCYPAPSSGIQL</sequence>
<dbReference type="AlphaFoldDB" id="A0A9P6CSP4"/>
<proteinExistence type="predicted"/>
<comment type="caution">
    <text evidence="1">The sequence shown here is derived from an EMBL/GenBank/DDBJ whole genome shotgun (WGS) entry which is preliminary data.</text>
</comment>
<reference evidence="1" key="1">
    <citation type="submission" date="2020-11" db="EMBL/GenBank/DDBJ databases">
        <authorList>
            <consortium name="DOE Joint Genome Institute"/>
            <person name="Ahrendt S."/>
            <person name="Riley R."/>
            <person name="Andreopoulos W."/>
            <person name="Labutti K."/>
            <person name="Pangilinan J."/>
            <person name="Ruiz-Duenas F.J."/>
            <person name="Barrasa J.M."/>
            <person name="Sanchez-Garcia M."/>
            <person name="Camarero S."/>
            <person name="Miyauchi S."/>
            <person name="Serrano A."/>
            <person name="Linde D."/>
            <person name="Babiker R."/>
            <person name="Drula E."/>
            <person name="Ayuso-Fernandez I."/>
            <person name="Pacheco R."/>
            <person name="Padilla G."/>
            <person name="Ferreira P."/>
            <person name="Barriuso J."/>
            <person name="Kellner H."/>
            <person name="Castanera R."/>
            <person name="Alfaro M."/>
            <person name="Ramirez L."/>
            <person name="Pisabarro A.G."/>
            <person name="Kuo A."/>
            <person name="Tritt A."/>
            <person name="Lipzen A."/>
            <person name="He G."/>
            <person name="Yan M."/>
            <person name="Ng V."/>
            <person name="Cullen D."/>
            <person name="Martin F."/>
            <person name="Rosso M.-N."/>
            <person name="Henrissat B."/>
            <person name="Hibbett D."/>
            <person name="Martinez A.T."/>
            <person name="Grigoriev I.V."/>
        </authorList>
    </citation>
    <scope>NUCLEOTIDE SEQUENCE</scope>
    <source>
        <strain evidence="1">CIRM-BRFM 674</strain>
    </source>
</reference>
<organism evidence="1 2">
    <name type="scientific">Pholiota conissans</name>
    <dbReference type="NCBI Taxonomy" id="109636"/>
    <lineage>
        <taxon>Eukaryota</taxon>
        <taxon>Fungi</taxon>
        <taxon>Dikarya</taxon>
        <taxon>Basidiomycota</taxon>
        <taxon>Agaricomycotina</taxon>
        <taxon>Agaricomycetes</taxon>
        <taxon>Agaricomycetidae</taxon>
        <taxon>Agaricales</taxon>
        <taxon>Agaricineae</taxon>
        <taxon>Strophariaceae</taxon>
        <taxon>Pholiota</taxon>
    </lineage>
</organism>
<name>A0A9P6CSP4_9AGAR</name>
<evidence type="ECO:0000313" key="1">
    <source>
        <dbReference type="EMBL" id="KAF9470783.1"/>
    </source>
</evidence>
<dbReference type="EMBL" id="MU155849">
    <property type="protein sequence ID" value="KAF9470783.1"/>
    <property type="molecule type" value="Genomic_DNA"/>
</dbReference>
<keyword evidence="2" id="KW-1185">Reference proteome</keyword>
<accession>A0A9P6CSP4</accession>
<protein>
    <submittedName>
        <fullName evidence="1">Uncharacterized protein</fullName>
    </submittedName>
</protein>
<gene>
    <name evidence="1" type="ORF">BDN70DRAFT_820887</name>
</gene>
<dbReference type="OrthoDB" id="3260546at2759"/>
<dbReference type="Proteomes" id="UP000807469">
    <property type="component" value="Unassembled WGS sequence"/>
</dbReference>
<evidence type="ECO:0000313" key="2">
    <source>
        <dbReference type="Proteomes" id="UP000807469"/>
    </source>
</evidence>